<keyword evidence="4" id="KW-1133">Transmembrane helix</keyword>
<comment type="similarity">
    <text evidence="2">Belongs to the VAMP-associated protein (VAP) (TC 9.B.17) family.</text>
</comment>
<name>K1WF31_MARBU</name>
<evidence type="ECO:0000256" key="2">
    <source>
        <dbReference type="ARBA" id="ARBA00008932"/>
    </source>
</evidence>
<dbReference type="InterPro" id="IPR013783">
    <property type="entry name" value="Ig-like_fold"/>
</dbReference>
<dbReference type="GO" id="GO:0005886">
    <property type="term" value="C:plasma membrane"/>
    <property type="evidence" value="ECO:0007669"/>
    <property type="project" value="TreeGrafter"/>
</dbReference>
<feature type="region of interest" description="Disordered" evidence="6">
    <location>
        <begin position="152"/>
        <end position="200"/>
    </location>
</feature>
<comment type="subcellular location">
    <subcellularLocation>
        <location evidence="1">Membrane</location>
        <topology evidence="1">Single-pass type IV membrane protein</topology>
    </subcellularLocation>
</comment>
<dbReference type="OrthoDB" id="5365701at2759"/>
<sequence length="455" mass="49723">MDSLALAARVSGLTGTCLKVASSLHDLASKYPTARRKLTEMSAECASVAASLTQLQSFVLQDTAVVGKTDALLKIDTFINTCRVLFSGLDDKIENLKSGTASSKPWNLWNSRVNLQLGWGEVDMQNSIEEIRGQHGALEVMKELLKIISSESNSQQVKKPKQATGREAASSETLQLEKSGQGSAASKPGHNPLGGGYNFNSKEPRRFLFDDVLAQSKAYRRFLGTPPPRIERERSLPIAGISPDEKKQPGSSFPEPGFTVNSNSDSALDRDDEPPEYSPYDPSQAPPKANNSLTTDTTAMFKGSKPETPHPTPSDRIPPTYVPVSGPQPSFPVEPSPTSITYTTPVSRETSVPVRLYNPNPGRVHFRVRTSAPKSYCVRPNRGWIEAGSTNIVSFVVVLSHQPTLPRGRGGDKFLIESILVDEGEEFQWARDVERKRGEIASVKLRVDYVEKGAD</sequence>
<accession>K1WF31</accession>
<feature type="compositionally biased region" description="Polar residues" evidence="6">
    <location>
        <begin position="289"/>
        <end position="298"/>
    </location>
</feature>
<dbReference type="InterPro" id="IPR016763">
    <property type="entry name" value="VAP"/>
</dbReference>
<protein>
    <submittedName>
        <fullName evidence="8">MSP domain containing protein</fullName>
    </submittedName>
</protein>
<keyword evidence="9" id="KW-1185">Reference proteome</keyword>
<evidence type="ECO:0000256" key="3">
    <source>
        <dbReference type="ARBA" id="ARBA00022692"/>
    </source>
</evidence>
<dbReference type="KEGG" id="mbe:MBM_06076"/>
<dbReference type="GO" id="GO:0090158">
    <property type="term" value="P:endoplasmic reticulum membrane organization"/>
    <property type="evidence" value="ECO:0007669"/>
    <property type="project" value="TreeGrafter"/>
</dbReference>
<keyword evidence="5" id="KW-0472">Membrane</keyword>
<dbReference type="Gene3D" id="2.60.40.10">
    <property type="entry name" value="Immunoglobulins"/>
    <property type="match status" value="1"/>
</dbReference>
<evidence type="ECO:0000256" key="6">
    <source>
        <dbReference type="SAM" id="MobiDB-lite"/>
    </source>
</evidence>
<organism evidence="8 9">
    <name type="scientific">Marssonina brunnea f. sp. multigermtubi (strain MB_m1)</name>
    <name type="common">Marssonina leaf spot fungus</name>
    <dbReference type="NCBI Taxonomy" id="1072389"/>
    <lineage>
        <taxon>Eukaryota</taxon>
        <taxon>Fungi</taxon>
        <taxon>Dikarya</taxon>
        <taxon>Ascomycota</taxon>
        <taxon>Pezizomycotina</taxon>
        <taxon>Leotiomycetes</taxon>
        <taxon>Helotiales</taxon>
        <taxon>Drepanopezizaceae</taxon>
        <taxon>Drepanopeziza</taxon>
    </lineage>
</organism>
<dbReference type="InParanoid" id="K1WF31"/>
<dbReference type="AlphaFoldDB" id="K1WF31"/>
<evidence type="ECO:0000313" key="8">
    <source>
        <dbReference type="EMBL" id="EKD16065.1"/>
    </source>
</evidence>
<proteinExistence type="inferred from homology"/>
<dbReference type="Proteomes" id="UP000006753">
    <property type="component" value="Unassembled WGS sequence"/>
</dbReference>
<dbReference type="PROSITE" id="PS50202">
    <property type="entry name" value="MSP"/>
    <property type="match status" value="1"/>
</dbReference>
<dbReference type="PANTHER" id="PTHR10809">
    <property type="entry name" value="VESICLE-ASSOCIATED MEMBRANE PROTEIN-ASSOCIATED PROTEIN"/>
    <property type="match status" value="1"/>
</dbReference>
<dbReference type="GO" id="GO:0005789">
    <property type="term" value="C:endoplasmic reticulum membrane"/>
    <property type="evidence" value="ECO:0007669"/>
    <property type="project" value="InterPro"/>
</dbReference>
<dbReference type="SUPFAM" id="SSF49354">
    <property type="entry name" value="PapD-like"/>
    <property type="match status" value="1"/>
</dbReference>
<dbReference type="STRING" id="1072389.K1WF31"/>
<reference evidence="8 9" key="1">
    <citation type="journal article" date="2012" name="BMC Genomics">
        <title>Sequencing the genome of Marssonina brunnea reveals fungus-poplar co-evolution.</title>
        <authorList>
            <person name="Zhu S."/>
            <person name="Cao Y.-Z."/>
            <person name="Jiang C."/>
            <person name="Tan B.-Y."/>
            <person name="Wang Z."/>
            <person name="Feng S."/>
            <person name="Zhang L."/>
            <person name="Su X.-H."/>
            <person name="Brejova B."/>
            <person name="Vinar T."/>
            <person name="Xu M."/>
            <person name="Wang M.-X."/>
            <person name="Zhang S.-G."/>
            <person name="Huang M.-R."/>
            <person name="Wu R."/>
            <person name="Zhou Y."/>
        </authorList>
    </citation>
    <scope>NUCLEOTIDE SEQUENCE [LARGE SCALE GENOMIC DNA]</scope>
    <source>
        <strain evidence="8 9">MB_m1</strain>
    </source>
</reference>
<dbReference type="GeneID" id="18762011"/>
<dbReference type="PANTHER" id="PTHR10809:SF6">
    <property type="entry name" value="AT11025P-RELATED"/>
    <property type="match status" value="1"/>
</dbReference>
<dbReference type="InterPro" id="IPR000535">
    <property type="entry name" value="MSP_dom"/>
</dbReference>
<evidence type="ECO:0000313" key="9">
    <source>
        <dbReference type="Proteomes" id="UP000006753"/>
    </source>
</evidence>
<feature type="region of interest" description="Disordered" evidence="6">
    <location>
        <begin position="224"/>
        <end position="319"/>
    </location>
</feature>
<feature type="domain" description="MSP" evidence="7">
    <location>
        <begin position="330"/>
        <end position="450"/>
    </location>
</feature>
<evidence type="ECO:0000256" key="5">
    <source>
        <dbReference type="ARBA" id="ARBA00023136"/>
    </source>
</evidence>
<evidence type="ECO:0000256" key="4">
    <source>
        <dbReference type="ARBA" id="ARBA00022989"/>
    </source>
</evidence>
<gene>
    <name evidence="8" type="ORF">MBM_06076</name>
</gene>
<evidence type="ECO:0000256" key="1">
    <source>
        <dbReference type="ARBA" id="ARBA00004211"/>
    </source>
</evidence>
<keyword evidence="3" id="KW-0812">Transmembrane</keyword>
<dbReference type="Pfam" id="PF00635">
    <property type="entry name" value="Motile_Sperm"/>
    <property type="match status" value="1"/>
</dbReference>
<dbReference type="InterPro" id="IPR008962">
    <property type="entry name" value="PapD-like_sf"/>
</dbReference>
<feature type="compositionally biased region" description="Polar residues" evidence="6">
    <location>
        <begin position="170"/>
        <end position="184"/>
    </location>
</feature>
<dbReference type="EMBL" id="JH921440">
    <property type="protein sequence ID" value="EKD16065.1"/>
    <property type="molecule type" value="Genomic_DNA"/>
</dbReference>
<evidence type="ECO:0000259" key="7">
    <source>
        <dbReference type="PROSITE" id="PS50202"/>
    </source>
</evidence>
<dbReference type="GO" id="GO:0061817">
    <property type="term" value="P:endoplasmic reticulum-plasma membrane tethering"/>
    <property type="evidence" value="ECO:0007669"/>
    <property type="project" value="TreeGrafter"/>
</dbReference>
<dbReference type="HOGENOM" id="CLU_601398_0_0_1"/>
<dbReference type="eggNOG" id="KOG0439">
    <property type="taxonomic scope" value="Eukaryota"/>
</dbReference>